<evidence type="ECO:0000259" key="5">
    <source>
        <dbReference type="PROSITE" id="PS50105"/>
    </source>
</evidence>
<dbReference type="Pfam" id="PF13233">
    <property type="entry name" value="Complex1_LYR_2"/>
    <property type="match status" value="1"/>
</dbReference>
<dbReference type="Gene3D" id="3.30.40.10">
    <property type="entry name" value="Zinc/RING finger domain, C3HC4 (zinc finger)"/>
    <property type="match status" value="1"/>
</dbReference>
<dbReference type="SUPFAM" id="SSF50978">
    <property type="entry name" value="WD40 repeat-like"/>
    <property type="match status" value="1"/>
</dbReference>
<sequence>MTCFCKIRSNRDEEVLISREVLRAALKSGCVGNFQETILKYFVDSLPKIPSFSVSPPWFCGGFSADTWAFNAFLLTFYGFSSWRRRKKLLKICSVLDAFVVAVFKSLRIIGLQNIARRGLIPAPCSISRNKLPPRVRMAVMEVNSLLLEAFKRMTEECMIPDEFQISSTLSTEIMIDSTDLEVIEVLLLSCGNFVTNVALRSFPSFRVNFQSFYGDLVKDIEEKVDGLRDEIVEHMSEEHEKFLSGCRSSANGTDEKILWNCIADFGCQKNLCYREFEKVEALNKDIVISAVAAISNLEEDLRPRHESIFSDPGISDVSGGERQKMHCEGSKSRKILTLGRNEVYEYVLRSDQEEKDVLKSSVPDSSVDKTIFCEIAEELRPKLNARAELLKNRFSSAAKVAFALYRTRMCYVNMASRPISTLRCAQTLHGHEKDVTSCAFYDSSILATGSSDKSIRIWKISGTAEDGESFVEELISPLRGHSYSVNSVCFAPQRALLATGSTDGVVLLWDPKLGERVGRLYHESGAAVRCCSFSPNGNVLVSAADDGTLCLWNVTECILVKKLTLDDSEASCETVCFSEDGTTLIVGTSTGRLIAFNADPHNVHSIAVFTKNDAHDLGVTCIAFRSHKSIIARFEQLLASGGHDCIVRLWELVVDPWKGSLKIQALNKGYKGHSGTVMCLQFHPLENWLFSGAGDKTVRIWDLETGTCLTVSQGHDRYVSTCAVSADGRWLATGSNDKTVKIWRLFSQSEIVLEADPFEEGNLWSVPGGRLVLPFSAWTFEDVINWLDDLGLKSYAKNFEDRKIQGIDLESLNGKRLEVEFGIDDETHRDRIMSELQKLRRTLKTSENNLVKCPVEFCCPITHNLMIDPVVARDGYTYEKSAILEWFSKSHKSPLTNQIMESLALVPNLTLKAVMNRYQRSGSLGDTMRNVINIQDLTHGQRVRFIYKRILQLHRALPIELKAIGDEYVKQEFRLHKAVNEQNANIFMREWTSYGNQLANDVSLKAIKQGAKLGRNLEKEEINAFSEDQVNQLVELMKEARQVYGSSNESDATSR</sequence>
<dbReference type="InterPro" id="IPR003613">
    <property type="entry name" value="Ubox_domain"/>
</dbReference>
<dbReference type="PANTHER" id="PTHR22847:SF637">
    <property type="entry name" value="WD REPEAT DOMAIN 5B"/>
    <property type="match status" value="1"/>
</dbReference>
<accession>A0A7R9GDU0</accession>
<evidence type="ECO:0000313" key="7">
    <source>
        <dbReference type="EMBL" id="CAD7278906.1"/>
    </source>
</evidence>
<dbReference type="Gene3D" id="1.10.150.50">
    <property type="entry name" value="Transcription Factor, Ets-1"/>
    <property type="match status" value="1"/>
</dbReference>
<dbReference type="SMART" id="SM00504">
    <property type="entry name" value="Ubox"/>
    <property type="match status" value="1"/>
</dbReference>
<dbReference type="InterPro" id="IPR013083">
    <property type="entry name" value="Znf_RING/FYVE/PHD"/>
</dbReference>
<evidence type="ECO:0000313" key="8">
    <source>
        <dbReference type="Proteomes" id="UP000678499"/>
    </source>
</evidence>
<dbReference type="InterPro" id="IPR013761">
    <property type="entry name" value="SAM/pointed_sf"/>
</dbReference>
<dbReference type="Proteomes" id="UP000678499">
    <property type="component" value="Unassembled WGS sequence"/>
</dbReference>
<feature type="domain" description="U-box" evidence="6">
    <location>
        <begin position="853"/>
        <end position="926"/>
    </location>
</feature>
<keyword evidence="8" id="KW-1185">Reference proteome</keyword>
<dbReference type="InterPro" id="IPR015943">
    <property type="entry name" value="WD40/YVTN_repeat-like_dom_sf"/>
</dbReference>
<dbReference type="Pfam" id="PF04564">
    <property type="entry name" value="U-box"/>
    <property type="match status" value="1"/>
</dbReference>
<name>A0A7R9GDU0_9CRUS</name>
<dbReference type="InterPro" id="IPR036322">
    <property type="entry name" value="WD40_repeat_dom_sf"/>
</dbReference>
<feature type="repeat" description="WD" evidence="4">
    <location>
        <begin position="479"/>
        <end position="520"/>
    </location>
</feature>
<dbReference type="SUPFAM" id="SSF47769">
    <property type="entry name" value="SAM/Pointed domain"/>
    <property type="match status" value="1"/>
</dbReference>
<dbReference type="GO" id="GO:0004842">
    <property type="term" value="F:ubiquitin-protein transferase activity"/>
    <property type="evidence" value="ECO:0007669"/>
    <property type="project" value="InterPro"/>
</dbReference>
<dbReference type="Pfam" id="PF07647">
    <property type="entry name" value="SAM_2"/>
    <property type="match status" value="1"/>
</dbReference>
<feature type="repeat" description="WD" evidence="4">
    <location>
        <begin position="671"/>
        <end position="712"/>
    </location>
</feature>
<organism evidence="7">
    <name type="scientific">Notodromas monacha</name>
    <dbReference type="NCBI Taxonomy" id="399045"/>
    <lineage>
        <taxon>Eukaryota</taxon>
        <taxon>Metazoa</taxon>
        <taxon>Ecdysozoa</taxon>
        <taxon>Arthropoda</taxon>
        <taxon>Crustacea</taxon>
        <taxon>Oligostraca</taxon>
        <taxon>Ostracoda</taxon>
        <taxon>Podocopa</taxon>
        <taxon>Podocopida</taxon>
        <taxon>Cypridocopina</taxon>
        <taxon>Cypridoidea</taxon>
        <taxon>Cyprididae</taxon>
        <taxon>Notodromas</taxon>
    </lineage>
</organism>
<reference evidence="7" key="1">
    <citation type="submission" date="2020-11" db="EMBL/GenBank/DDBJ databases">
        <authorList>
            <person name="Tran Van P."/>
        </authorList>
    </citation>
    <scope>NUCLEOTIDE SEQUENCE</scope>
</reference>
<dbReference type="CDD" id="cd16655">
    <property type="entry name" value="RING-Ubox_WDSUB1-like"/>
    <property type="match status" value="1"/>
</dbReference>
<evidence type="ECO:0000256" key="3">
    <source>
        <dbReference type="ARBA" id="ARBA00022737"/>
    </source>
</evidence>
<evidence type="ECO:0000256" key="1">
    <source>
        <dbReference type="ARBA" id="ARBA00020894"/>
    </source>
</evidence>
<dbReference type="SUPFAM" id="SSF57850">
    <property type="entry name" value="RING/U-box"/>
    <property type="match status" value="1"/>
</dbReference>
<dbReference type="PROSITE" id="PS50294">
    <property type="entry name" value="WD_REPEATS_REGION"/>
    <property type="match status" value="5"/>
</dbReference>
<dbReference type="CDD" id="cd20270">
    <property type="entry name" value="Complex1_LYR_SDHAF3_LYRM10"/>
    <property type="match status" value="1"/>
</dbReference>
<feature type="repeat" description="WD" evidence="4">
    <location>
        <begin position="522"/>
        <end position="555"/>
    </location>
</feature>
<dbReference type="EMBL" id="CAJPEX010001404">
    <property type="protein sequence ID" value="CAG0919058.1"/>
    <property type="molecule type" value="Genomic_DNA"/>
</dbReference>
<dbReference type="GO" id="GO:0016567">
    <property type="term" value="P:protein ubiquitination"/>
    <property type="evidence" value="ECO:0007669"/>
    <property type="project" value="InterPro"/>
</dbReference>
<protein>
    <recommendedName>
        <fullName evidence="1">WD repeat, SAM and U-box domain-containing protein 1</fullName>
    </recommendedName>
</protein>
<dbReference type="InterPro" id="IPR001660">
    <property type="entry name" value="SAM"/>
</dbReference>
<dbReference type="InterPro" id="IPR001680">
    <property type="entry name" value="WD40_rpt"/>
</dbReference>
<proteinExistence type="predicted"/>
<dbReference type="PROSITE" id="PS00678">
    <property type="entry name" value="WD_REPEATS_1"/>
    <property type="match status" value="3"/>
</dbReference>
<dbReference type="InterPro" id="IPR020472">
    <property type="entry name" value="WD40_PAC1"/>
</dbReference>
<dbReference type="SMART" id="SM00454">
    <property type="entry name" value="SAM"/>
    <property type="match status" value="1"/>
</dbReference>
<dbReference type="SMART" id="SM00320">
    <property type="entry name" value="WD40"/>
    <property type="match status" value="7"/>
</dbReference>
<evidence type="ECO:0000256" key="4">
    <source>
        <dbReference type="PROSITE-ProRule" id="PRU00221"/>
    </source>
</evidence>
<dbReference type="PROSITE" id="PS50082">
    <property type="entry name" value="WD_REPEATS_2"/>
    <property type="match status" value="5"/>
</dbReference>
<evidence type="ECO:0000259" key="6">
    <source>
        <dbReference type="PROSITE" id="PS51698"/>
    </source>
</evidence>
<dbReference type="InterPro" id="IPR019775">
    <property type="entry name" value="WD40_repeat_CS"/>
</dbReference>
<dbReference type="Pfam" id="PF00400">
    <property type="entry name" value="WD40"/>
    <property type="match status" value="6"/>
</dbReference>
<dbReference type="PROSITE" id="PS51698">
    <property type="entry name" value="U_BOX"/>
    <property type="match status" value="1"/>
</dbReference>
<dbReference type="PANTHER" id="PTHR22847">
    <property type="entry name" value="WD40 REPEAT PROTEIN"/>
    <property type="match status" value="1"/>
</dbReference>
<keyword evidence="2 4" id="KW-0853">WD repeat</keyword>
<gene>
    <name evidence="7" type="ORF">NMOB1V02_LOCUS6600</name>
</gene>
<dbReference type="Gene3D" id="2.130.10.10">
    <property type="entry name" value="YVTN repeat-like/Quinoprotein amine dehydrogenase"/>
    <property type="match status" value="2"/>
</dbReference>
<feature type="repeat" description="WD" evidence="4">
    <location>
        <begin position="713"/>
        <end position="754"/>
    </location>
</feature>
<feature type="repeat" description="WD" evidence="4">
    <location>
        <begin position="429"/>
        <end position="462"/>
    </location>
</feature>
<feature type="domain" description="SAM" evidence="5">
    <location>
        <begin position="779"/>
        <end position="843"/>
    </location>
</feature>
<dbReference type="CDD" id="cd09487">
    <property type="entry name" value="SAM_superfamily"/>
    <property type="match status" value="1"/>
</dbReference>
<dbReference type="CDD" id="cd00200">
    <property type="entry name" value="WD40"/>
    <property type="match status" value="1"/>
</dbReference>
<dbReference type="AlphaFoldDB" id="A0A7R9GDU0"/>
<dbReference type="PROSITE" id="PS50105">
    <property type="entry name" value="SAM_DOMAIN"/>
    <property type="match status" value="1"/>
</dbReference>
<evidence type="ECO:0000256" key="2">
    <source>
        <dbReference type="ARBA" id="ARBA00022574"/>
    </source>
</evidence>
<dbReference type="EMBL" id="OA883441">
    <property type="protein sequence ID" value="CAD7278906.1"/>
    <property type="molecule type" value="Genomic_DNA"/>
</dbReference>
<dbReference type="GO" id="GO:1990234">
    <property type="term" value="C:transferase complex"/>
    <property type="evidence" value="ECO:0007669"/>
    <property type="project" value="UniProtKB-ARBA"/>
</dbReference>
<keyword evidence="3" id="KW-0677">Repeat</keyword>
<dbReference type="OrthoDB" id="10064100at2759"/>
<dbReference type="PRINTS" id="PR00320">
    <property type="entry name" value="GPROTEINBRPT"/>
</dbReference>